<organism evidence="3 4">
    <name type="scientific">Spirilliplanes yamanashiensis</name>
    <dbReference type="NCBI Taxonomy" id="42233"/>
    <lineage>
        <taxon>Bacteria</taxon>
        <taxon>Bacillati</taxon>
        <taxon>Actinomycetota</taxon>
        <taxon>Actinomycetes</taxon>
        <taxon>Micromonosporales</taxon>
        <taxon>Micromonosporaceae</taxon>
        <taxon>Spirilliplanes</taxon>
    </lineage>
</organism>
<dbReference type="SUPFAM" id="SSF47413">
    <property type="entry name" value="lambda repressor-like DNA-binding domains"/>
    <property type="match status" value="1"/>
</dbReference>
<gene>
    <name evidence="3" type="ORF">Sya03_10080</name>
</gene>
<dbReference type="GO" id="GO:0003677">
    <property type="term" value="F:DNA binding"/>
    <property type="evidence" value="ECO:0007669"/>
    <property type="project" value="UniProtKB-KW"/>
</dbReference>
<dbReference type="RefSeq" id="WP_203936969.1">
    <property type="nucleotide sequence ID" value="NZ_BAAAGJ010000005.1"/>
</dbReference>
<dbReference type="PANTHER" id="PTHR46558">
    <property type="entry name" value="TRACRIPTIONAL REGULATORY PROTEIN-RELATED-RELATED"/>
    <property type="match status" value="1"/>
</dbReference>
<dbReference type="Pfam" id="PF01381">
    <property type="entry name" value="HTH_3"/>
    <property type="match status" value="1"/>
</dbReference>
<proteinExistence type="predicted"/>
<evidence type="ECO:0000259" key="2">
    <source>
        <dbReference type="PROSITE" id="PS50943"/>
    </source>
</evidence>
<dbReference type="InterPro" id="IPR001387">
    <property type="entry name" value="Cro/C1-type_HTH"/>
</dbReference>
<dbReference type="Proteomes" id="UP000652013">
    <property type="component" value="Unassembled WGS sequence"/>
</dbReference>
<keyword evidence="4" id="KW-1185">Reference proteome</keyword>
<dbReference type="CDD" id="cd00093">
    <property type="entry name" value="HTH_XRE"/>
    <property type="match status" value="1"/>
</dbReference>
<protein>
    <recommendedName>
        <fullName evidence="2">HTH cro/C1-type domain-containing protein</fullName>
    </recommendedName>
</protein>
<evidence type="ECO:0000313" key="4">
    <source>
        <dbReference type="Proteomes" id="UP000652013"/>
    </source>
</evidence>
<sequence>MAPVRAAETDGAVGARIRAARRAAGLTQQDLAAAVQVSRQTVIAMETGDYAPSVYLALKVAQRLGVTVEDLWGHGEGAPPTPGTPL</sequence>
<dbReference type="PANTHER" id="PTHR46558:SF11">
    <property type="entry name" value="HTH-TYPE TRANSCRIPTIONAL REGULATOR XRE"/>
    <property type="match status" value="1"/>
</dbReference>
<comment type="caution">
    <text evidence="3">The sequence shown here is derived from an EMBL/GenBank/DDBJ whole genome shotgun (WGS) entry which is preliminary data.</text>
</comment>
<accession>A0A8J3Y4L4</accession>
<dbReference type="InterPro" id="IPR010982">
    <property type="entry name" value="Lambda_DNA-bd_dom_sf"/>
</dbReference>
<evidence type="ECO:0000313" key="3">
    <source>
        <dbReference type="EMBL" id="GIJ01656.1"/>
    </source>
</evidence>
<dbReference type="Gene3D" id="1.10.260.40">
    <property type="entry name" value="lambda repressor-like DNA-binding domains"/>
    <property type="match status" value="1"/>
</dbReference>
<feature type="domain" description="HTH cro/C1-type" evidence="2">
    <location>
        <begin position="17"/>
        <end position="71"/>
    </location>
</feature>
<name>A0A8J3Y4L4_9ACTN</name>
<keyword evidence="1" id="KW-0238">DNA-binding</keyword>
<dbReference type="AlphaFoldDB" id="A0A8J3Y4L4"/>
<dbReference type="PROSITE" id="PS50943">
    <property type="entry name" value="HTH_CROC1"/>
    <property type="match status" value="1"/>
</dbReference>
<reference evidence="3" key="1">
    <citation type="submission" date="2021-01" db="EMBL/GenBank/DDBJ databases">
        <title>Whole genome shotgun sequence of Spirilliplanes yamanashiensis NBRC 15828.</title>
        <authorList>
            <person name="Komaki H."/>
            <person name="Tamura T."/>
        </authorList>
    </citation>
    <scope>NUCLEOTIDE SEQUENCE</scope>
    <source>
        <strain evidence="3">NBRC 15828</strain>
    </source>
</reference>
<dbReference type="EMBL" id="BOOY01000005">
    <property type="protein sequence ID" value="GIJ01656.1"/>
    <property type="molecule type" value="Genomic_DNA"/>
</dbReference>
<dbReference type="SMART" id="SM00530">
    <property type="entry name" value="HTH_XRE"/>
    <property type="match status" value="1"/>
</dbReference>
<evidence type="ECO:0000256" key="1">
    <source>
        <dbReference type="ARBA" id="ARBA00023125"/>
    </source>
</evidence>